<dbReference type="InterPro" id="IPR012337">
    <property type="entry name" value="RNaseH-like_sf"/>
</dbReference>
<dbReference type="PANTHER" id="PTHR47515">
    <property type="entry name" value="LOW CALCIUM RESPONSE LOCUS PROTEIN T"/>
    <property type="match status" value="1"/>
</dbReference>
<dbReference type="PROSITE" id="PS50994">
    <property type="entry name" value="INTEGRASE"/>
    <property type="match status" value="1"/>
</dbReference>
<sequence length="312" mass="35993">MAKRWVAKGYSLYLVLGFVGLAPSTFYAYESKKEPTVTADNQAKAKAGRPKTQFSYTLDGKKVADEQIKEWLCELVCQDGFPYGYKKLTAALVEDYGLVINHKKVYRLCKELDILKPQRICKSKHPRRLAQRIEVTGPNQLWEMDVKYGYIHGEERFFFQLSLIDVFDRCVIDYHLGLTCTAKDARRVLCNALKKRGIKPGMQMPRLRTDNGPQFIANLFAAACRKLGIVHERIPVKTPNLNAHIEAFHSILEDECYSRHQFASYAEAYEQIAWYMDYYNNRRRHGSLNNMAPQKYYQAIISNSIKPKSLVA</sequence>
<dbReference type="eggNOG" id="COG2801">
    <property type="taxonomic scope" value="Bacteria"/>
</dbReference>
<dbReference type="NCBIfam" id="NF033516">
    <property type="entry name" value="transpos_IS3"/>
    <property type="match status" value="1"/>
</dbReference>
<dbReference type="EMBL" id="CP002131">
    <property type="protein sequence ID" value="ADL07308.1"/>
    <property type="molecule type" value="Genomic_DNA"/>
</dbReference>
<dbReference type="Proteomes" id="UP000000272">
    <property type="component" value="Chromosome"/>
</dbReference>
<evidence type="ECO:0000313" key="4">
    <source>
        <dbReference type="Proteomes" id="UP000000272"/>
    </source>
</evidence>
<keyword evidence="4" id="KW-1185">Reference proteome</keyword>
<gene>
    <name evidence="3" type="ordered locus">Toce_0533</name>
</gene>
<feature type="domain" description="Integrase catalytic" evidence="2">
    <location>
        <begin position="134"/>
        <end position="301"/>
    </location>
</feature>
<evidence type="ECO:0000256" key="1">
    <source>
        <dbReference type="ARBA" id="ARBA00002286"/>
    </source>
</evidence>
<comment type="function">
    <text evidence="1">Involved in the transposition of the insertion sequence.</text>
</comment>
<name>D9S1N1_THEOJ</name>
<dbReference type="InterPro" id="IPR025948">
    <property type="entry name" value="HTH-like_dom"/>
</dbReference>
<protein>
    <submittedName>
        <fullName evidence="3">Integrase catalytic region</fullName>
    </submittedName>
</protein>
<dbReference type="InterPro" id="IPR048020">
    <property type="entry name" value="Transpos_IS3"/>
</dbReference>
<dbReference type="PANTHER" id="PTHR47515:SF2">
    <property type="entry name" value="INTEGRASE CORE DOMAIN PROTEIN"/>
    <property type="match status" value="1"/>
</dbReference>
<dbReference type="Gene3D" id="3.30.420.10">
    <property type="entry name" value="Ribonuclease H-like superfamily/Ribonuclease H"/>
    <property type="match status" value="1"/>
</dbReference>
<dbReference type="InterPro" id="IPR001584">
    <property type="entry name" value="Integrase_cat-core"/>
</dbReference>
<dbReference type="Pfam" id="PF13683">
    <property type="entry name" value="rve_3"/>
    <property type="match status" value="1"/>
</dbReference>
<dbReference type="GO" id="GO:0003676">
    <property type="term" value="F:nucleic acid binding"/>
    <property type="evidence" value="ECO:0007669"/>
    <property type="project" value="InterPro"/>
</dbReference>
<reference evidence="3 4" key="1">
    <citation type="journal article" date="2010" name="Stand. Genomic Sci.">
        <title>Complete genome sequence of Thermosediminibacter oceani type strain (JW/IW-1228P).</title>
        <authorList>
            <person name="Pitluck S."/>
            <person name="Yasawong M."/>
            <person name="Munk C."/>
            <person name="Nolan M."/>
            <person name="Lapidus A."/>
            <person name="Lucas S."/>
            <person name="Glavina Del Rio T."/>
            <person name="Tice H."/>
            <person name="Cheng J.F."/>
            <person name="Bruce D."/>
            <person name="Detter C."/>
            <person name="Tapia R."/>
            <person name="Han C."/>
            <person name="Goodwin L."/>
            <person name="Liolios K."/>
            <person name="Ivanova N."/>
            <person name="Mavromatis K."/>
            <person name="Mikhailova N."/>
            <person name="Pati A."/>
            <person name="Chen A."/>
            <person name="Palaniappan K."/>
            <person name="Land M."/>
            <person name="Hauser L."/>
            <person name="Chang Y.J."/>
            <person name="Jeffries C.D."/>
            <person name="Rohde M."/>
            <person name="Spring S."/>
            <person name="Sikorski J."/>
            <person name="Goker M."/>
            <person name="Woyke T."/>
            <person name="Bristow J."/>
            <person name="Eisen J.A."/>
            <person name="Markowitz V."/>
            <person name="Hugenholtz P."/>
            <person name="Kyrpides N.C."/>
            <person name="Klenk H.P."/>
        </authorList>
    </citation>
    <scope>NUCLEOTIDE SEQUENCE [LARGE SCALE GENOMIC DNA]</scope>
    <source>
        <strain evidence="4">ATCC BAA-1034 / DSM 16646 / JW/IW-1228P</strain>
    </source>
</reference>
<dbReference type="Pfam" id="PF13276">
    <property type="entry name" value="HTH_21"/>
    <property type="match status" value="1"/>
</dbReference>
<organism evidence="3 4">
    <name type="scientific">Thermosediminibacter oceani (strain ATCC BAA-1034 / DSM 16646 / JW/IW-1228P)</name>
    <dbReference type="NCBI Taxonomy" id="555079"/>
    <lineage>
        <taxon>Bacteria</taxon>
        <taxon>Bacillati</taxon>
        <taxon>Bacillota</taxon>
        <taxon>Clostridia</taxon>
        <taxon>Thermosediminibacterales</taxon>
        <taxon>Thermosediminibacteraceae</taxon>
        <taxon>Thermosediminibacter</taxon>
    </lineage>
</organism>
<evidence type="ECO:0000259" key="2">
    <source>
        <dbReference type="PROSITE" id="PS50994"/>
    </source>
</evidence>
<dbReference type="KEGG" id="toc:Toce_0533"/>
<dbReference type="STRING" id="555079.Toce_0533"/>
<dbReference type="AlphaFoldDB" id="D9S1N1"/>
<evidence type="ECO:0000313" key="3">
    <source>
        <dbReference type="EMBL" id="ADL07308.1"/>
    </source>
</evidence>
<dbReference type="GO" id="GO:0015074">
    <property type="term" value="P:DNA integration"/>
    <property type="evidence" value="ECO:0007669"/>
    <property type="project" value="InterPro"/>
</dbReference>
<dbReference type="HOGENOM" id="CLU_027402_31_2_9"/>
<dbReference type="InterPro" id="IPR036397">
    <property type="entry name" value="RNaseH_sf"/>
</dbReference>
<accession>D9S1N1</accession>
<dbReference type="SUPFAM" id="SSF53098">
    <property type="entry name" value="Ribonuclease H-like"/>
    <property type="match status" value="1"/>
</dbReference>
<proteinExistence type="predicted"/>